<keyword evidence="2" id="KW-1185">Reference proteome</keyword>
<evidence type="ECO:0000313" key="1">
    <source>
        <dbReference type="EMBL" id="KAJ3492958.1"/>
    </source>
</evidence>
<dbReference type="EMBL" id="JANAKD010000539">
    <property type="protein sequence ID" value="KAJ3492958.1"/>
    <property type="molecule type" value="Genomic_DNA"/>
</dbReference>
<reference evidence="1" key="1">
    <citation type="submission" date="2022-07" db="EMBL/GenBank/DDBJ databases">
        <title>Genome Sequence of Lecanicillium saksenae.</title>
        <authorList>
            <person name="Buettner E."/>
        </authorList>
    </citation>
    <scope>NUCLEOTIDE SEQUENCE</scope>
    <source>
        <strain evidence="1">VT-O1</strain>
    </source>
</reference>
<gene>
    <name evidence="1" type="ORF">NLG97_g5034</name>
</gene>
<accession>A0ACC1QW54</accession>
<name>A0ACC1QW54_9HYPO</name>
<protein>
    <submittedName>
        <fullName evidence="1">Uncharacterized protein</fullName>
    </submittedName>
</protein>
<sequence length="93" mass="10498">MSAWSDFTSYRRVWDLREVKAVPAATDKVPLLSGLIATPRDTLESGEEIEWLCPTPTLSSEHTNTGAASFFARHRKAAAFRYFGIRPRPRIMS</sequence>
<evidence type="ECO:0000313" key="2">
    <source>
        <dbReference type="Proteomes" id="UP001148737"/>
    </source>
</evidence>
<dbReference type="Proteomes" id="UP001148737">
    <property type="component" value="Unassembled WGS sequence"/>
</dbReference>
<comment type="caution">
    <text evidence="1">The sequence shown here is derived from an EMBL/GenBank/DDBJ whole genome shotgun (WGS) entry which is preliminary data.</text>
</comment>
<proteinExistence type="predicted"/>
<organism evidence="1 2">
    <name type="scientific">Lecanicillium saksenae</name>
    <dbReference type="NCBI Taxonomy" id="468837"/>
    <lineage>
        <taxon>Eukaryota</taxon>
        <taxon>Fungi</taxon>
        <taxon>Dikarya</taxon>
        <taxon>Ascomycota</taxon>
        <taxon>Pezizomycotina</taxon>
        <taxon>Sordariomycetes</taxon>
        <taxon>Hypocreomycetidae</taxon>
        <taxon>Hypocreales</taxon>
        <taxon>Cordycipitaceae</taxon>
        <taxon>Lecanicillium</taxon>
    </lineage>
</organism>